<protein>
    <submittedName>
        <fullName evidence="1">Uncharacterized protein</fullName>
    </submittedName>
</protein>
<dbReference type="Proteomes" id="UP000276899">
    <property type="component" value="Chromosome"/>
</dbReference>
<dbReference type="EMBL" id="LR134363">
    <property type="protein sequence ID" value="VEG73994.1"/>
    <property type="molecule type" value="Genomic_DNA"/>
</dbReference>
<accession>A0A3S4WFS9</accession>
<organism evidence="1 2">
    <name type="scientific">Actinomyces slackii</name>
    <dbReference type="NCBI Taxonomy" id="52774"/>
    <lineage>
        <taxon>Bacteria</taxon>
        <taxon>Bacillati</taxon>
        <taxon>Actinomycetota</taxon>
        <taxon>Actinomycetes</taxon>
        <taxon>Actinomycetales</taxon>
        <taxon>Actinomycetaceae</taxon>
        <taxon>Actinomyces</taxon>
    </lineage>
</organism>
<reference evidence="1 2" key="1">
    <citation type="submission" date="2018-12" db="EMBL/GenBank/DDBJ databases">
        <authorList>
            <consortium name="Pathogen Informatics"/>
        </authorList>
    </citation>
    <scope>NUCLEOTIDE SEQUENCE [LARGE SCALE GENOMIC DNA]</scope>
    <source>
        <strain evidence="1 2">NCTC11923</strain>
    </source>
</reference>
<evidence type="ECO:0000313" key="2">
    <source>
        <dbReference type="Proteomes" id="UP000276899"/>
    </source>
</evidence>
<dbReference type="KEGG" id="asla:NCTC11923_00611"/>
<dbReference type="AlphaFoldDB" id="A0A3S4WFS9"/>
<name>A0A3S4WFS9_9ACTO</name>
<sequence length="154" mass="16820">MFDSAITYSERTLYWKRDAVSSIECTVSRADSGGRIAVYVSYGRIPDYGDPIDTTNAYQAPNRENFSVPGVEGEGTVDTAKEGGGVAVFQCDGHYVLVSIYPRQEVQGDLKSNMVNLATSMTPWVCGGETIPGRQETLEELERPKPQSTPTQDA</sequence>
<keyword evidence="2" id="KW-1185">Reference proteome</keyword>
<gene>
    <name evidence="1" type="ORF">NCTC11923_00611</name>
</gene>
<evidence type="ECO:0000313" key="1">
    <source>
        <dbReference type="EMBL" id="VEG73994.1"/>
    </source>
</evidence>
<proteinExistence type="predicted"/>